<dbReference type="Proteomes" id="UP001378956">
    <property type="component" value="Unassembled WGS sequence"/>
</dbReference>
<organism evidence="2 3">
    <name type="scientific">Pedobacter panaciterrae</name>
    <dbReference type="NCBI Taxonomy" id="363849"/>
    <lineage>
        <taxon>Bacteria</taxon>
        <taxon>Pseudomonadati</taxon>
        <taxon>Bacteroidota</taxon>
        <taxon>Sphingobacteriia</taxon>
        <taxon>Sphingobacteriales</taxon>
        <taxon>Sphingobacteriaceae</taxon>
        <taxon>Pedobacter</taxon>
    </lineage>
</organism>
<dbReference type="RefSeq" id="WP_337715820.1">
    <property type="nucleotide sequence ID" value="NZ_JBBEUB010000001.1"/>
</dbReference>
<proteinExistence type="predicted"/>
<dbReference type="SUPFAM" id="SSF52096">
    <property type="entry name" value="ClpP/crotonase"/>
    <property type="match status" value="1"/>
</dbReference>
<comment type="caution">
    <text evidence="2">The sequence shown here is derived from an EMBL/GenBank/DDBJ whole genome shotgun (WGS) entry which is preliminary data.</text>
</comment>
<keyword evidence="3" id="KW-1185">Reference proteome</keyword>
<reference evidence="2 3" key="1">
    <citation type="submission" date="2024-03" db="EMBL/GenBank/DDBJ databases">
        <title>Sequence of Lycoming College Course Isolates.</title>
        <authorList>
            <person name="Plotts O."/>
            <person name="Newman J."/>
        </authorList>
    </citation>
    <scope>NUCLEOTIDE SEQUENCE [LARGE SCALE GENOMIC DNA]</scope>
    <source>
        <strain evidence="2 3">CJB-3</strain>
    </source>
</reference>
<name>A0ABU8NKH2_9SPHI</name>
<gene>
    <name evidence="2" type="ORF">WAE58_06160</name>
</gene>
<evidence type="ECO:0000313" key="2">
    <source>
        <dbReference type="EMBL" id="MEJ2901997.1"/>
    </source>
</evidence>
<dbReference type="SMART" id="SM00245">
    <property type="entry name" value="TSPc"/>
    <property type="match status" value="1"/>
</dbReference>
<dbReference type="Gene3D" id="3.90.226.10">
    <property type="entry name" value="2-enoyl-CoA Hydratase, Chain A, domain 1"/>
    <property type="match status" value="1"/>
</dbReference>
<evidence type="ECO:0000259" key="1">
    <source>
        <dbReference type="SMART" id="SM00245"/>
    </source>
</evidence>
<sequence>MNYFISVICLLLLSTYSKAQYLDEMSVKLHQPADLKKDVYLVQNTLEKENPNLYLYISKKDLDHKFDSLRMTIKQPLTSISLYVKLLSVISYIGDGHLTINIDYSKFTASDIAFLKKPTLQHPIYQFNYRVIAHRLFISENLSVDSTIAKGTEILSINDVPAAKLIDSLSHYITSDGYNTTYKEFLMNGGLFAERYRFLYPKREPLNFKLSSNKGTQQITLNAFQKPGYDSSSVALPPHTAYKLLTADSSIAYLKLQTFFNGANYEGYHGIFADIQKRKLKTLIIDLRGNTGGEIGWASSIYSFLIDTPTYFYKLPAEISRQKLLYDNPKIRDWVKKASKLNYPIVTPDTSIFKGKIYVLINGGSFSASSLLAANMRNLKNVTFVGEETGGSKNVWTAGIIKNMTLPTSKLSLAYGNMPAYFGDITNIDGRGLMPDVSISYTIEDYLANKDLEMDWVLKDIAR</sequence>
<dbReference type="PANTHER" id="PTHR32060">
    <property type="entry name" value="TAIL-SPECIFIC PROTEASE"/>
    <property type="match status" value="1"/>
</dbReference>
<evidence type="ECO:0000313" key="3">
    <source>
        <dbReference type="Proteomes" id="UP001378956"/>
    </source>
</evidence>
<dbReference type="CDD" id="cd06567">
    <property type="entry name" value="Peptidase_S41"/>
    <property type="match status" value="1"/>
</dbReference>
<dbReference type="InterPro" id="IPR029045">
    <property type="entry name" value="ClpP/crotonase-like_dom_sf"/>
</dbReference>
<feature type="domain" description="Tail specific protease" evidence="1">
    <location>
        <begin position="216"/>
        <end position="440"/>
    </location>
</feature>
<accession>A0ABU8NKH2</accession>
<dbReference type="PANTHER" id="PTHR32060:SF22">
    <property type="entry name" value="CARBOXYL-TERMINAL-PROCESSING PEPTIDASE 3, CHLOROPLASTIC"/>
    <property type="match status" value="1"/>
</dbReference>
<dbReference type="InterPro" id="IPR005151">
    <property type="entry name" value="Tail-specific_protease"/>
</dbReference>
<dbReference type="EMBL" id="JBBEUB010000001">
    <property type="protein sequence ID" value="MEJ2901997.1"/>
    <property type="molecule type" value="Genomic_DNA"/>
</dbReference>
<protein>
    <submittedName>
        <fullName evidence="2">S41 family peptidase</fullName>
    </submittedName>
</protein>
<dbReference type="Pfam" id="PF03572">
    <property type="entry name" value="Peptidase_S41"/>
    <property type="match status" value="1"/>
</dbReference>